<reference evidence="3" key="1">
    <citation type="journal article" date="2014" name="Front. Microbiol.">
        <title>High frequency of phylogenetically diverse reductive dehalogenase-homologous genes in deep subseafloor sedimentary metagenomes.</title>
        <authorList>
            <person name="Kawai M."/>
            <person name="Futagami T."/>
            <person name="Toyoda A."/>
            <person name="Takaki Y."/>
            <person name="Nishi S."/>
            <person name="Hori S."/>
            <person name="Arai W."/>
            <person name="Tsubouchi T."/>
            <person name="Morono Y."/>
            <person name="Uchiyama I."/>
            <person name="Ito T."/>
            <person name="Fujiyama A."/>
            <person name="Inagaki F."/>
            <person name="Takami H."/>
        </authorList>
    </citation>
    <scope>NUCLEOTIDE SEQUENCE</scope>
    <source>
        <strain evidence="3">Expedition CK06-06</strain>
    </source>
</reference>
<dbReference type="EMBL" id="BARW01009013">
    <property type="protein sequence ID" value="GAI75068.1"/>
    <property type="molecule type" value="Genomic_DNA"/>
</dbReference>
<keyword evidence="1" id="KW-0812">Transmembrane</keyword>
<feature type="transmembrane region" description="Helical" evidence="1">
    <location>
        <begin position="75"/>
        <end position="94"/>
    </location>
</feature>
<dbReference type="PANTHER" id="PTHR37938:SF1">
    <property type="entry name" value="BLL0215 PROTEIN"/>
    <property type="match status" value="1"/>
</dbReference>
<comment type="caution">
    <text evidence="3">The sequence shown here is derived from an EMBL/GenBank/DDBJ whole genome shotgun (WGS) entry which is preliminary data.</text>
</comment>
<dbReference type="InterPro" id="IPR005182">
    <property type="entry name" value="YdbS-like_PH"/>
</dbReference>
<evidence type="ECO:0000313" key="3">
    <source>
        <dbReference type="EMBL" id="GAI75068.1"/>
    </source>
</evidence>
<sequence length="234" mass="26549">MFTDFQTKQCLFCAETIQARAIKCRFCGEFLNSDKARALEADPESDSQSFEDEETTDTDNVLFVARPSLWGMAPAMVKGLFFIVLAGLLVRLPLENFVNDLLGLGLTESQSLIVGGYRIIAGFGLGLIVVLALMLKIVRLKMTRYEVSPDRIEWSRGILDRRVDNLDMFRVIDLKMRRTVFDCIFGIGTVGLITTDKTDPEFEFEKVHRPRELYDIIKKASLEADRRTGVVHLE</sequence>
<dbReference type="AlphaFoldDB" id="X1R3G2"/>
<feature type="domain" description="YdbS-like PH" evidence="2">
    <location>
        <begin position="142"/>
        <end position="217"/>
    </location>
</feature>
<proteinExistence type="predicted"/>
<evidence type="ECO:0000256" key="1">
    <source>
        <dbReference type="SAM" id="Phobius"/>
    </source>
</evidence>
<accession>X1R3G2</accession>
<gene>
    <name evidence="3" type="ORF">S12H4_18281</name>
</gene>
<feature type="transmembrane region" description="Helical" evidence="1">
    <location>
        <begin position="114"/>
        <end position="135"/>
    </location>
</feature>
<dbReference type="PANTHER" id="PTHR37938">
    <property type="entry name" value="BLL0215 PROTEIN"/>
    <property type="match status" value="1"/>
</dbReference>
<keyword evidence="1" id="KW-0472">Membrane</keyword>
<organism evidence="3">
    <name type="scientific">marine sediment metagenome</name>
    <dbReference type="NCBI Taxonomy" id="412755"/>
    <lineage>
        <taxon>unclassified sequences</taxon>
        <taxon>metagenomes</taxon>
        <taxon>ecological metagenomes</taxon>
    </lineage>
</organism>
<protein>
    <recommendedName>
        <fullName evidence="2">YdbS-like PH domain-containing protein</fullName>
    </recommendedName>
</protein>
<keyword evidence="1" id="KW-1133">Transmembrane helix</keyword>
<evidence type="ECO:0000259" key="2">
    <source>
        <dbReference type="Pfam" id="PF03703"/>
    </source>
</evidence>
<dbReference type="Pfam" id="PF03703">
    <property type="entry name" value="bPH_2"/>
    <property type="match status" value="1"/>
</dbReference>
<name>X1R3G2_9ZZZZ</name>